<organism evidence="9 10">
    <name type="scientific">Yersinia enterocolitica subsp. palearctica serotype O:3 (strain DSM 13030 / CIP 106945 / Y11)</name>
    <dbReference type="NCBI Taxonomy" id="930944"/>
    <lineage>
        <taxon>Bacteria</taxon>
        <taxon>Pseudomonadati</taxon>
        <taxon>Pseudomonadota</taxon>
        <taxon>Gammaproteobacteria</taxon>
        <taxon>Enterobacterales</taxon>
        <taxon>Yersiniaceae</taxon>
        <taxon>Yersinia</taxon>
    </lineage>
</organism>
<evidence type="ECO:0000256" key="1">
    <source>
        <dbReference type="ARBA" id="ARBA00022503"/>
    </source>
</evidence>
<dbReference type="PATRIC" id="fig|930944.6.peg.1212"/>
<evidence type="ECO:0000256" key="4">
    <source>
        <dbReference type="ARBA" id="ARBA00022833"/>
    </source>
</evidence>
<protein>
    <recommendedName>
        <fullName evidence="5 6">Succinylglutamate desuccinylase</fullName>
        <ecNumber evidence="5 6">3.5.1.96</ecNumber>
    </recommendedName>
</protein>
<dbReference type="CDD" id="cd03855">
    <property type="entry name" value="M14_ASTE"/>
    <property type="match status" value="1"/>
</dbReference>
<dbReference type="GO" id="GO:0009017">
    <property type="term" value="F:succinylglutamate desuccinylase activity"/>
    <property type="evidence" value="ECO:0007669"/>
    <property type="project" value="UniProtKB-UniRule"/>
</dbReference>
<dbReference type="InterPro" id="IPR050178">
    <property type="entry name" value="AspA/AstE_fam"/>
</dbReference>
<evidence type="ECO:0000313" key="10">
    <source>
        <dbReference type="Proteomes" id="UP000008084"/>
    </source>
</evidence>
<dbReference type="PIRSF" id="PIRSF017020">
    <property type="entry name" value="AstE"/>
    <property type="match status" value="1"/>
</dbReference>
<keyword evidence="2 5" id="KW-0479">Metal-binding</keyword>
<accession>A0A0H3NR38</accession>
<dbReference type="GO" id="GO:0019545">
    <property type="term" value="P:L-arginine catabolic process to succinate"/>
    <property type="evidence" value="ECO:0007669"/>
    <property type="project" value="UniProtKB-UniRule"/>
</dbReference>
<gene>
    <name evidence="5" type="primary">astE</name>
    <name evidence="9" type="ordered locus">Y11_12221</name>
</gene>
<dbReference type="EMBL" id="FR729477">
    <property type="protein sequence ID" value="CBY26959.1"/>
    <property type="molecule type" value="Genomic_DNA"/>
</dbReference>
<dbReference type="PANTHER" id="PTHR15162:SF7">
    <property type="entry name" value="SUCCINYLGLUTAMATE DESUCCINYLASE"/>
    <property type="match status" value="1"/>
</dbReference>
<evidence type="ECO:0000259" key="7">
    <source>
        <dbReference type="Pfam" id="PF04952"/>
    </source>
</evidence>
<dbReference type="GO" id="GO:0019544">
    <property type="term" value="P:L-arginine catabolic process to L-glutamate"/>
    <property type="evidence" value="ECO:0007669"/>
    <property type="project" value="UniProtKB-UniRule"/>
</dbReference>
<feature type="domain" description="Succinylglutamate desuccinylase/Aspartoacylase catalytic" evidence="8">
    <location>
        <begin position="55"/>
        <end position="244"/>
    </location>
</feature>
<comment type="similarity">
    <text evidence="5">Belongs to the AspA/AstE family. Succinylglutamate desuccinylase subfamily.</text>
</comment>
<evidence type="ECO:0000256" key="5">
    <source>
        <dbReference type="HAMAP-Rule" id="MF_00767"/>
    </source>
</evidence>
<keyword evidence="4 5" id="KW-0862">Zinc</keyword>
<keyword evidence="3 5" id="KW-0378">Hydrolase</keyword>
<dbReference type="NCBIfam" id="NF003706">
    <property type="entry name" value="PRK05324.1"/>
    <property type="match status" value="1"/>
</dbReference>
<evidence type="ECO:0000313" key="9">
    <source>
        <dbReference type="EMBL" id="CBY26959.1"/>
    </source>
</evidence>
<dbReference type="FunFam" id="3.40.630.10:FF:000017">
    <property type="entry name" value="Succinylglutamate desuccinylase"/>
    <property type="match status" value="1"/>
</dbReference>
<feature type="binding site" evidence="5">
    <location>
        <position position="158"/>
    </location>
    <ligand>
        <name>Zn(2+)</name>
        <dbReference type="ChEBI" id="CHEBI:29105"/>
    </ligand>
</feature>
<dbReference type="GO" id="GO:0008270">
    <property type="term" value="F:zinc ion binding"/>
    <property type="evidence" value="ECO:0007669"/>
    <property type="project" value="UniProtKB-UniRule"/>
</dbReference>
<dbReference type="EC" id="3.5.1.96" evidence="5 6"/>
<sequence length="341" mass="38234">MKKDKQREGAMMPDFLSITLLGFPPSLTSGETSNLKWQWVDEGVLMLTPHGTCSQSVVLSAGIHGNETAPIEILNQLVSDLLASQLPLAVRLLVILGNPPAIRAGERYLTADINRMFGGRYKNYSLTDEARRAEILEQKVGEFFASDPLSLRLHYDLHTAIRGSHHNRFGLLPYRTTPYCAAMLRWLKASELDALVMHTSAGGTFAHFCSEFCQAASCTLELGKALPFGQNQLEQFSPITTGLRALVSGGQLPNRSTEAMIFYRVVKSLLKQHADFKLWVADDTVNFTRYPQGTLMIEQLNEHYRVEHEYEWILFPNPRVALGLRAGIMLVQMDENELPQV</sequence>
<dbReference type="PANTHER" id="PTHR15162">
    <property type="entry name" value="ASPARTOACYLASE"/>
    <property type="match status" value="1"/>
</dbReference>
<dbReference type="KEGG" id="yey:Y11_12221"/>
<feature type="domain" description="AstE/AspA barrel-sandwich hybrid" evidence="7">
    <location>
        <begin position="259"/>
        <end position="332"/>
    </location>
</feature>
<comment type="pathway">
    <text evidence="5">Amino-acid degradation; L-arginine degradation via AST pathway; L-glutamate and succinate from L-arginine: step 5/5.</text>
</comment>
<evidence type="ECO:0000256" key="3">
    <source>
        <dbReference type="ARBA" id="ARBA00022801"/>
    </source>
</evidence>
<feature type="binding site" evidence="5">
    <location>
        <position position="64"/>
    </location>
    <ligand>
        <name>Zn(2+)</name>
        <dbReference type="ChEBI" id="CHEBI:29105"/>
    </ligand>
</feature>
<reference evidence="9 10" key="1">
    <citation type="journal article" date="2011" name="J. Bacteriol.">
        <title>Complete genome sequence of Yersinia enterocolitica subsp. palearctica serogroup O:3.</title>
        <authorList>
            <person name="Batzilla J."/>
            <person name="Hoper D."/>
            <person name="Antonenka U."/>
            <person name="Heesemann J."/>
            <person name="Rakin A."/>
        </authorList>
    </citation>
    <scope>NUCLEOTIDE SEQUENCE [LARGE SCALE GENOMIC DNA]</scope>
    <source>
        <strain evidence="10">DSM 13030 / CIP 106945 / Y11</strain>
    </source>
</reference>
<dbReference type="Pfam" id="PF24827">
    <property type="entry name" value="AstE_AspA_cat"/>
    <property type="match status" value="1"/>
</dbReference>
<dbReference type="Pfam" id="PF04952">
    <property type="entry name" value="AstE_AspA_hybrid"/>
    <property type="match status" value="1"/>
</dbReference>
<proteinExistence type="inferred from homology"/>
<evidence type="ECO:0000256" key="6">
    <source>
        <dbReference type="NCBIfam" id="TIGR03242"/>
    </source>
</evidence>
<dbReference type="UniPathway" id="UPA00185">
    <property type="reaction ID" value="UER00283"/>
</dbReference>
<evidence type="ECO:0000259" key="8">
    <source>
        <dbReference type="Pfam" id="PF24827"/>
    </source>
</evidence>
<dbReference type="NCBIfam" id="TIGR03242">
    <property type="entry name" value="arg_catab_astE"/>
    <property type="match status" value="1"/>
</dbReference>
<keyword evidence="1 5" id="KW-0056">Arginine metabolism</keyword>
<feature type="binding site" evidence="5">
    <location>
        <position position="67"/>
    </location>
    <ligand>
        <name>Zn(2+)</name>
        <dbReference type="ChEBI" id="CHEBI:29105"/>
    </ligand>
</feature>
<dbReference type="InterPro" id="IPR055438">
    <property type="entry name" value="AstE_AspA_cat"/>
</dbReference>
<feature type="active site" evidence="5">
    <location>
        <position position="221"/>
    </location>
</feature>
<dbReference type="InterPro" id="IPR016681">
    <property type="entry name" value="SuccinylGlu_desuccinylase"/>
</dbReference>
<dbReference type="Proteomes" id="UP000008084">
    <property type="component" value="Chromosome"/>
</dbReference>
<dbReference type="HOGENOM" id="CLU_071608_0_0_6"/>
<comment type="function">
    <text evidence="5">Transforms N(2)-succinylglutamate into succinate and glutamate.</text>
</comment>
<dbReference type="SUPFAM" id="SSF53187">
    <property type="entry name" value="Zn-dependent exopeptidases"/>
    <property type="match status" value="1"/>
</dbReference>
<name>A0A0H3NR38_YERE1</name>
<dbReference type="HAMAP" id="MF_00767">
    <property type="entry name" value="Arg_catab_AstE"/>
    <property type="match status" value="1"/>
</dbReference>
<evidence type="ECO:0000256" key="2">
    <source>
        <dbReference type="ARBA" id="ARBA00022723"/>
    </source>
</evidence>
<dbReference type="Gene3D" id="3.40.630.10">
    <property type="entry name" value="Zn peptidases"/>
    <property type="match status" value="1"/>
</dbReference>
<dbReference type="InterPro" id="IPR007036">
    <property type="entry name" value="Aste_AspA_hybrid_dom"/>
</dbReference>
<dbReference type="AlphaFoldDB" id="A0A0H3NR38"/>
<comment type="catalytic activity">
    <reaction evidence="5">
        <text>N-succinyl-L-glutamate + H2O = L-glutamate + succinate</text>
        <dbReference type="Rhea" id="RHEA:15169"/>
        <dbReference type="ChEBI" id="CHEBI:15377"/>
        <dbReference type="ChEBI" id="CHEBI:29985"/>
        <dbReference type="ChEBI" id="CHEBI:30031"/>
        <dbReference type="ChEBI" id="CHEBI:58763"/>
        <dbReference type="EC" id="3.5.1.96"/>
    </reaction>
</comment>
<dbReference type="GO" id="GO:0016788">
    <property type="term" value="F:hydrolase activity, acting on ester bonds"/>
    <property type="evidence" value="ECO:0007669"/>
    <property type="project" value="UniProtKB-UniRule"/>
</dbReference>
<comment type="cofactor">
    <cofactor evidence="5">
        <name>Zn(2+)</name>
        <dbReference type="ChEBI" id="CHEBI:29105"/>
    </cofactor>
    <text evidence="5">Binds 1 zinc ion per subunit.</text>
</comment>